<protein>
    <submittedName>
        <fullName evidence="6">IclR family transcriptional regulator</fullName>
    </submittedName>
</protein>
<proteinExistence type="predicted"/>
<dbReference type="InterPro" id="IPR036390">
    <property type="entry name" value="WH_DNA-bd_sf"/>
</dbReference>
<dbReference type="PANTHER" id="PTHR30136">
    <property type="entry name" value="HELIX-TURN-HELIX TRANSCRIPTIONAL REGULATOR, ICLR FAMILY"/>
    <property type="match status" value="1"/>
</dbReference>
<dbReference type="RefSeq" id="WP_358360904.1">
    <property type="nucleotide sequence ID" value="NZ_JBEZFP010000109.1"/>
</dbReference>
<accession>A0ABV3DQW4</accession>
<evidence type="ECO:0000313" key="6">
    <source>
        <dbReference type="EMBL" id="MEU8138081.1"/>
    </source>
</evidence>
<dbReference type="SUPFAM" id="SSF55781">
    <property type="entry name" value="GAF domain-like"/>
    <property type="match status" value="1"/>
</dbReference>
<comment type="caution">
    <text evidence="6">The sequence shown here is derived from an EMBL/GenBank/DDBJ whole genome shotgun (WGS) entry which is preliminary data.</text>
</comment>
<dbReference type="InterPro" id="IPR050707">
    <property type="entry name" value="HTH_MetabolicPath_Reg"/>
</dbReference>
<dbReference type="Proteomes" id="UP001551482">
    <property type="component" value="Unassembled WGS sequence"/>
</dbReference>
<dbReference type="InterPro" id="IPR014757">
    <property type="entry name" value="Tscrpt_reg_IclR_C"/>
</dbReference>
<dbReference type="InterPro" id="IPR005471">
    <property type="entry name" value="Tscrpt_reg_IclR_N"/>
</dbReference>
<dbReference type="EMBL" id="JBEZFP010000109">
    <property type="protein sequence ID" value="MEU8138081.1"/>
    <property type="molecule type" value="Genomic_DNA"/>
</dbReference>
<evidence type="ECO:0000256" key="1">
    <source>
        <dbReference type="ARBA" id="ARBA00023015"/>
    </source>
</evidence>
<evidence type="ECO:0000259" key="4">
    <source>
        <dbReference type="PROSITE" id="PS51077"/>
    </source>
</evidence>
<dbReference type="InterPro" id="IPR036388">
    <property type="entry name" value="WH-like_DNA-bd_sf"/>
</dbReference>
<evidence type="ECO:0000256" key="2">
    <source>
        <dbReference type="ARBA" id="ARBA00023125"/>
    </source>
</evidence>
<name>A0ABV3DQW4_9ACTN</name>
<sequence length="243" mass="25328">MSVKPLQSVQRALEVLEAVAEHQPVGVGELSRLLDSDKSAVQRILVTLHASGWIRPAGGGPTAWELSTRPLILAGLSRRPSDLPARARPVLEELARSTGETAMLALPDGGRIVAVDVVESSHQLRAAPGLGSVLPPAGSAAGIALFSAMDPDEIARYGVDPHDPVLVAAMEHTRERGWSLNAGAVTSEITTVGAVVLDDLRRPAAALVVSAPTSRLGPDRQETTGALVSAAAARLGGRRDRQP</sequence>
<evidence type="ECO:0000313" key="7">
    <source>
        <dbReference type="Proteomes" id="UP001551482"/>
    </source>
</evidence>
<dbReference type="PROSITE" id="PS51078">
    <property type="entry name" value="ICLR_ED"/>
    <property type="match status" value="1"/>
</dbReference>
<dbReference type="PROSITE" id="PS51077">
    <property type="entry name" value="HTH_ICLR"/>
    <property type="match status" value="1"/>
</dbReference>
<feature type="domain" description="HTH iclR-type" evidence="4">
    <location>
        <begin position="6"/>
        <end position="68"/>
    </location>
</feature>
<dbReference type="Pfam" id="PF01614">
    <property type="entry name" value="IclR_C"/>
    <property type="match status" value="1"/>
</dbReference>
<keyword evidence="3" id="KW-0804">Transcription</keyword>
<evidence type="ECO:0000259" key="5">
    <source>
        <dbReference type="PROSITE" id="PS51078"/>
    </source>
</evidence>
<organism evidence="6 7">
    <name type="scientific">Streptodolium elevatio</name>
    <dbReference type="NCBI Taxonomy" id="3157996"/>
    <lineage>
        <taxon>Bacteria</taxon>
        <taxon>Bacillati</taxon>
        <taxon>Actinomycetota</taxon>
        <taxon>Actinomycetes</taxon>
        <taxon>Kitasatosporales</taxon>
        <taxon>Streptomycetaceae</taxon>
        <taxon>Streptodolium</taxon>
    </lineage>
</organism>
<dbReference type="SMART" id="SM00346">
    <property type="entry name" value="HTH_ICLR"/>
    <property type="match status" value="1"/>
</dbReference>
<dbReference type="Pfam" id="PF09339">
    <property type="entry name" value="HTH_IclR"/>
    <property type="match status" value="1"/>
</dbReference>
<dbReference type="Gene3D" id="3.30.450.40">
    <property type="match status" value="1"/>
</dbReference>
<keyword evidence="1" id="KW-0805">Transcription regulation</keyword>
<keyword evidence="7" id="KW-1185">Reference proteome</keyword>
<dbReference type="InterPro" id="IPR029016">
    <property type="entry name" value="GAF-like_dom_sf"/>
</dbReference>
<dbReference type="SUPFAM" id="SSF46785">
    <property type="entry name" value="Winged helix' DNA-binding domain"/>
    <property type="match status" value="1"/>
</dbReference>
<dbReference type="PANTHER" id="PTHR30136:SF24">
    <property type="entry name" value="HTH-TYPE TRANSCRIPTIONAL REPRESSOR ALLR"/>
    <property type="match status" value="1"/>
</dbReference>
<gene>
    <name evidence="6" type="ORF">AB0C36_31805</name>
</gene>
<feature type="domain" description="IclR-ED" evidence="5">
    <location>
        <begin position="69"/>
        <end position="241"/>
    </location>
</feature>
<dbReference type="Gene3D" id="1.10.10.10">
    <property type="entry name" value="Winged helix-like DNA-binding domain superfamily/Winged helix DNA-binding domain"/>
    <property type="match status" value="1"/>
</dbReference>
<keyword evidence="2" id="KW-0238">DNA-binding</keyword>
<reference evidence="6 7" key="1">
    <citation type="submission" date="2024-06" db="EMBL/GenBank/DDBJ databases">
        <title>The Natural Products Discovery Center: Release of the First 8490 Sequenced Strains for Exploring Actinobacteria Biosynthetic Diversity.</title>
        <authorList>
            <person name="Kalkreuter E."/>
            <person name="Kautsar S.A."/>
            <person name="Yang D."/>
            <person name="Bader C.D."/>
            <person name="Teijaro C.N."/>
            <person name="Fluegel L."/>
            <person name="Davis C.M."/>
            <person name="Simpson J.R."/>
            <person name="Lauterbach L."/>
            <person name="Steele A.D."/>
            <person name="Gui C."/>
            <person name="Meng S."/>
            <person name="Li G."/>
            <person name="Viehrig K."/>
            <person name="Ye F."/>
            <person name="Su P."/>
            <person name="Kiefer A.F."/>
            <person name="Nichols A."/>
            <person name="Cepeda A.J."/>
            <person name="Yan W."/>
            <person name="Fan B."/>
            <person name="Jiang Y."/>
            <person name="Adhikari A."/>
            <person name="Zheng C.-J."/>
            <person name="Schuster L."/>
            <person name="Cowan T.M."/>
            <person name="Smanski M.J."/>
            <person name="Chevrette M.G."/>
            <person name="De Carvalho L.P.S."/>
            <person name="Shen B."/>
        </authorList>
    </citation>
    <scope>NUCLEOTIDE SEQUENCE [LARGE SCALE GENOMIC DNA]</scope>
    <source>
        <strain evidence="6 7">NPDC048946</strain>
    </source>
</reference>
<evidence type="ECO:0000256" key="3">
    <source>
        <dbReference type="ARBA" id="ARBA00023163"/>
    </source>
</evidence>